<dbReference type="PROSITE" id="PS51207">
    <property type="entry name" value="PXA"/>
    <property type="match status" value="1"/>
</dbReference>
<dbReference type="Pfam" id="PF02194">
    <property type="entry name" value="PXA"/>
    <property type="match status" value="1"/>
</dbReference>
<dbReference type="EMBL" id="JAHRIQ010059210">
    <property type="protein sequence ID" value="MEQ2240442.1"/>
    <property type="molecule type" value="Genomic_DNA"/>
</dbReference>
<sequence>MAGLRGYMEGLMRGLKVEVLRETGRQYPVSCWLLLALLALTVLLNRYIHIFMVFWSLLAGIITFYCSLGPDSLLPNVFFPIKPRNKRQEPELFPLGHSCAVCGKIKCKRHRLTLLLENHQPWLDLKVHSKVDASVAEVFELVLEKFVYPWYRDITEDDACLDEVRMTFRFFASVLIRRAQKVDIPAVFADKVMKAVMKHIEIIARARAKAKNMENLQQAALEEYGANLHVALHSRKEELLYLRKLTETLFSYAMPSKATDCRSLTLLLREVMVGSVILPTMDFVADPDTVNLMVLIFVDDTPPEAATDPPSPLVPFLQKYTSISNKKPSVLKLELKEIRKQQDLLFRFLNFLKQEGAVHVLQFCLAVEEFNDKILRPELSDSELQRLHGEVVQIYETYCLDESIDKISFDPFIVEEIRNIAVGPYRNVVKLQKMTCLFEAYEHVLFLLEGVFTPMFCHSDEYFRHLLKGTESPTRNSRINRLVAGILSVFVVMSSRIKTRIPTLQHSSAHIVLRFTGIISRVFNFRTSFSLEENRNMSRRGESFGISRIGSKIKGVFKSTTMEGALLPPSTITDMEDDMVSGSSDLHGDPFCCRVQQHKPVTEQ</sequence>
<feature type="domain" description="RGS" evidence="2">
    <location>
        <begin position="334"/>
        <end position="466"/>
    </location>
</feature>
<reference evidence="4 5" key="1">
    <citation type="submission" date="2021-06" db="EMBL/GenBank/DDBJ databases">
        <authorList>
            <person name="Palmer J.M."/>
        </authorList>
    </citation>
    <scope>NUCLEOTIDE SEQUENCE [LARGE SCALE GENOMIC DNA]</scope>
    <source>
        <strain evidence="5">if_2019</strain>
        <tissue evidence="4">Muscle</tissue>
    </source>
</reference>
<keyword evidence="1" id="KW-0812">Transmembrane</keyword>
<evidence type="ECO:0000259" key="2">
    <source>
        <dbReference type="PROSITE" id="PS50132"/>
    </source>
</evidence>
<protein>
    <submittedName>
        <fullName evidence="4">Sorting nexin-14</fullName>
    </submittedName>
</protein>
<dbReference type="PANTHER" id="PTHR22775:SF44">
    <property type="entry name" value="SORTING NEXIN-14"/>
    <property type="match status" value="1"/>
</dbReference>
<evidence type="ECO:0000256" key="1">
    <source>
        <dbReference type="SAM" id="Phobius"/>
    </source>
</evidence>
<evidence type="ECO:0000259" key="3">
    <source>
        <dbReference type="PROSITE" id="PS51207"/>
    </source>
</evidence>
<dbReference type="Gene3D" id="1.10.167.10">
    <property type="entry name" value="Regulator of G-protein Signalling 4, domain 2"/>
    <property type="match status" value="1"/>
</dbReference>
<keyword evidence="1" id="KW-0472">Membrane</keyword>
<proteinExistence type="predicted"/>
<accession>A0ABV0U9R8</accession>
<dbReference type="PROSITE" id="PS50132">
    <property type="entry name" value="RGS"/>
    <property type="match status" value="1"/>
</dbReference>
<organism evidence="4 5">
    <name type="scientific">Ilyodon furcidens</name>
    <name type="common">goldbreast splitfin</name>
    <dbReference type="NCBI Taxonomy" id="33524"/>
    <lineage>
        <taxon>Eukaryota</taxon>
        <taxon>Metazoa</taxon>
        <taxon>Chordata</taxon>
        <taxon>Craniata</taxon>
        <taxon>Vertebrata</taxon>
        <taxon>Euteleostomi</taxon>
        <taxon>Actinopterygii</taxon>
        <taxon>Neopterygii</taxon>
        <taxon>Teleostei</taxon>
        <taxon>Neoteleostei</taxon>
        <taxon>Acanthomorphata</taxon>
        <taxon>Ovalentaria</taxon>
        <taxon>Atherinomorphae</taxon>
        <taxon>Cyprinodontiformes</taxon>
        <taxon>Goodeidae</taxon>
        <taxon>Ilyodon</taxon>
    </lineage>
</organism>
<dbReference type="InterPro" id="IPR016137">
    <property type="entry name" value="RGS"/>
</dbReference>
<comment type="caution">
    <text evidence="4">The sequence shown here is derived from an EMBL/GenBank/DDBJ whole genome shotgun (WGS) entry which is preliminary data.</text>
</comment>
<evidence type="ECO:0000313" key="4">
    <source>
        <dbReference type="EMBL" id="MEQ2240442.1"/>
    </source>
</evidence>
<feature type="transmembrane region" description="Helical" evidence="1">
    <location>
        <begin position="51"/>
        <end position="70"/>
    </location>
</feature>
<gene>
    <name evidence="4" type="primary">SNX14_2</name>
    <name evidence="4" type="ORF">ILYODFUR_014934</name>
</gene>
<dbReference type="InterPro" id="IPR044926">
    <property type="entry name" value="RGS_subdomain_2"/>
</dbReference>
<dbReference type="Proteomes" id="UP001482620">
    <property type="component" value="Unassembled WGS sequence"/>
</dbReference>
<dbReference type="InterPro" id="IPR036305">
    <property type="entry name" value="RGS_sf"/>
</dbReference>
<name>A0ABV0U9R8_9TELE</name>
<evidence type="ECO:0000313" key="5">
    <source>
        <dbReference type="Proteomes" id="UP001482620"/>
    </source>
</evidence>
<keyword evidence="5" id="KW-1185">Reference proteome</keyword>
<dbReference type="CDD" id="cd08722">
    <property type="entry name" value="RGS_SNX14"/>
    <property type="match status" value="1"/>
</dbReference>
<dbReference type="PANTHER" id="PTHR22775">
    <property type="entry name" value="SORTING NEXIN"/>
    <property type="match status" value="1"/>
</dbReference>
<dbReference type="Pfam" id="PF00615">
    <property type="entry name" value="RGS"/>
    <property type="match status" value="1"/>
</dbReference>
<feature type="domain" description="PXA" evidence="3">
    <location>
        <begin position="128"/>
        <end position="302"/>
    </location>
</feature>
<keyword evidence="1" id="KW-1133">Transmembrane helix</keyword>
<dbReference type="InterPro" id="IPR003114">
    <property type="entry name" value="Phox_assoc"/>
</dbReference>
<dbReference type="SUPFAM" id="SSF48097">
    <property type="entry name" value="Regulator of G-protein signaling, RGS"/>
    <property type="match status" value="1"/>
</dbReference>
<dbReference type="SMART" id="SM00315">
    <property type="entry name" value="RGS"/>
    <property type="match status" value="1"/>
</dbReference>
<dbReference type="InterPro" id="IPR037892">
    <property type="entry name" value="SNX14_RGS"/>
</dbReference>
<dbReference type="SMART" id="SM00313">
    <property type="entry name" value="PXA"/>
    <property type="match status" value="1"/>
</dbReference>